<accession>A0ABR7LZY3</accession>
<name>A0ABR7LZY3_9ACTN</name>
<dbReference type="CDD" id="cd04301">
    <property type="entry name" value="NAT_SF"/>
    <property type="match status" value="1"/>
</dbReference>
<dbReference type="EMBL" id="JABVEC010000035">
    <property type="protein sequence ID" value="MBC6470035.1"/>
    <property type="molecule type" value="Genomic_DNA"/>
</dbReference>
<feature type="domain" description="N-acetyltransferase" evidence="2">
    <location>
        <begin position="26"/>
        <end position="191"/>
    </location>
</feature>
<dbReference type="Proteomes" id="UP000805614">
    <property type="component" value="Unassembled WGS sequence"/>
</dbReference>
<reference evidence="3 4" key="1">
    <citation type="submission" date="2020-06" db="EMBL/GenBank/DDBJ databases">
        <title>Actinomadura xiongansis sp. nov., isolated from soil of Baiyangdian.</title>
        <authorList>
            <person name="Zhang X."/>
        </authorList>
    </citation>
    <scope>NUCLEOTIDE SEQUENCE [LARGE SCALE GENOMIC DNA]</scope>
    <source>
        <strain evidence="3 4">HBUM206468</strain>
    </source>
</reference>
<evidence type="ECO:0000259" key="2">
    <source>
        <dbReference type="PROSITE" id="PS51186"/>
    </source>
</evidence>
<evidence type="ECO:0000313" key="3">
    <source>
        <dbReference type="EMBL" id="MBC6470035.1"/>
    </source>
</evidence>
<dbReference type="InterPro" id="IPR000182">
    <property type="entry name" value="GNAT_dom"/>
</dbReference>
<dbReference type="RefSeq" id="WP_187247081.1">
    <property type="nucleotide sequence ID" value="NZ_BAAAOK010000036.1"/>
</dbReference>
<dbReference type="SUPFAM" id="SSF55729">
    <property type="entry name" value="Acyl-CoA N-acyltransferases (Nat)"/>
    <property type="match status" value="1"/>
</dbReference>
<keyword evidence="4" id="KW-1185">Reference proteome</keyword>
<organism evidence="3 4">
    <name type="scientific">Actinomadura alba</name>
    <dbReference type="NCBI Taxonomy" id="406431"/>
    <lineage>
        <taxon>Bacteria</taxon>
        <taxon>Bacillati</taxon>
        <taxon>Actinomycetota</taxon>
        <taxon>Actinomycetes</taxon>
        <taxon>Streptosporangiales</taxon>
        <taxon>Thermomonosporaceae</taxon>
        <taxon>Actinomadura</taxon>
    </lineage>
</organism>
<keyword evidence="1" id="KW-0808">Transferase</keyword>
<evidence type="ECO:0000256" key="1">
    <source>
        <dbReference type="ARBA" id="ARBA00022679"/>
    </source>
</evidence>
<protein>
    <submittedName>
        <fullName evidence="3">GNAT family N-acetyltransferase</fullName>
    </submittedName>
</protein>
<dbReference type="Pfam" id="PF00583">
    <property type="entry name" value="Acetyltransf_1"/>
    <property type="match status" value="1"/>
</dbReference>
<evidence type="ECO:0000313" key="4">
    <source>
        <dbReference type="Proteomes" id="UP000805614"/>
    </source>
</evidence>
<dbReference type="InterPro" id="IPR016181">
    <property type="entry name" value="Acyl_CoA_acyltransferase"/>
</dbReference>
<dbReference type="PANTHER" id="PTHR13947">
    <property type="entry name" value="GNAT FAMILY N-ACETYLTRANSFERASE"/>
    <property type="match status" value="1"/>
</dbReference>
<dbReference type="PANTHER" id="PTHR13947:SF37">
    <property type="entry name" value="LD18367P"/>
    <property type="match status" value="1"/>
</dbReference>
<gene>
    <name evidence="3" type="ORF">HKK74_31780</name>
</gene>
<dbReference type="Gene3D" id="3.40.630.30">
    <property type="match status" value="1"/>
</dbReference>
<sequence length="193" mass="22033">MTNRDSGVRELIRRRAEPPVWEFGDLTIRRYRSADHTAVLALHHDGLAQVGLRPGDGVYYDHDFPALKEIYLDNGGEFVVGRSARITGRFTDQSRQRRRVLAMGGLRRVDEHTAEMVRLRVHPDVQRRGYGAAIVLALEERAIELGYRLLQGDTTDLQAPALALYQRFGWRETRREVIRGIVNIYGEKVLGPT</sequence>
<comment type="caution">
    <text evidence="3">The sequence shown here is derived from an EMBL/GenBank/DDBJ whole genome shotgun (WGS) entry which is preliminary data.</text>
</comment>
<proteinExistence type="predicted"/>
<dbReference type="PROSITE" id="PS51186">
    <property type="entry name" value="GNAT"/>
    <property type="match status" value="1"/>
</dbReference>
<dbReference type="InterPro" id="IPR050769">
    <property type="entry name" value="NAT_camello-type"/>
</dbReference>